<reference evidence="1 2" key="1">
    <citation type="submission" date="2017-06" db="EMBL/GenBank/DDBJ databases">
        <title>Complete genome sequence of Paenibacillus donghaensis KCTC 13049T isolated from East Sea sediment, South Korea.</title>
        <authorList>
            <person name="Jung B.K."/>
            <person name="Hong S.-J."/>
            <person name="Shin J.-H."/>
        </authorList>
    </citation>
    <scope>NUCLEOTIDE SEQUENCE [LARGE SCALE GENOMIC DNA]</scope>
    <source>
        <strain evidence="1 2">KCTC 13049</strain>
    </source>
</reference>
<dbReference type="EMBL" id="CP021780">
    <property type="protein sequence ID" value="ASA19809.1"/>
    <property type="molecule type" value="Genomic_DNA"/>
</dbReference>
<gene>
    <name evidence="1" type="ORF">B9T62_02685</name>
</gene>
<name>A0A2Z2KCV6_9BACL</name>
<dbReference type="InterPro" id="IPR021398">
    <property type="entry name" value="DUF3037"/>
</dbReference>
<accession>A0A2Z2KCV6</accession>
<proteinExistence type="predicted"/>
<dbReference type="KEGG" id="pdh:B9T62_02685"/>
<evidence type="ECO:0000313" key="1">
    <source>
        <dbReference type="EMBL" id="ASA19809.1"/>
    </source>
</evidence>
<protein>
    <recommendedName>
        <fullName evidence="3">DUF3037 domain-containing protein</fullName>
    </recommendedName>
</protein>
<organism evidence="1 2">
    <name type="scientific">Paenibacillus donghaensis</name>
    <dbReference type="NCBI Taxonomy" id="414771"/>
    <lineage>
        <taxon>Bacteria</taxon>
        <taxon>Bacillati</taxon>
        <taxon>Bacillota</taxon>
        <taxon>Bacilli</taxon>
        <taxon>Bacillales</taxon>
        <taxon>Paenibacillaceae</taxon>
        <taxon>Paenibacillus</taxon>
    </lineage>
</organism>
<dbReference type="Proteomes" id="UP000249890">
    <property type="component" value="Chromosome"/>
</dbReference>
<keyword evidence="2" id="KW-1185">Reference proteome</keyword>
<evidence type="ECO:0000313" key="2">
    <source>
        <dbReference type="Proteomes" id="UP000249890"/>
    </source>
</evidence>
<dbReference type="AlphaFoldDB" id="A0A2Z2KCV6"/>
<evidence type="ECO:0008006" key="3">
    <source>
        <dbReference type="Google" id="ProtNLM"/>
    </source>
</evidence>
<dbReference type="Pfam" id="PF11236">
    <property type="entry name" value="DUF3037"/>
    <property type="match status" value="1"/>
</dbReference>
<sequence>MERKAYWYSVVQYCPSDLRGETINVGLMLHSPEENALFHSILDESSPKIRGLLQDEVAFKTFKVQKDIFDYFINSVMSSPSLFTPNINDKNFLLQIQENLPSQFKFSEPTFSLTRDPKQLFETLTKTYIGELPSKDIIVEEIVSRNVKQYTKEVFNQKKWIGTKIKPNVKIHPIKDISNMHFTVDYVFKNGVWNLIQTFPSNSTPDKLTEWFSKTNTMLDNYKQDSGFFLIYDLNDHLNKDRTIDDMVHFFEKKDNRISPVAIESEAFNKLCLKVETEAKDITLYESELIAM</sequence>
<dbReference type="RefSeq" id="WP_087913834.1">
    <property type="nucleotide sequence ID" value="NZ_CP021780.1"/>
</dbReference>
<dbReference type="OrthoDB" id="1919034at2"/>